<protein>
    <recommendedName>
        <fullName evidence="5">Cullin family profile domain-containing protein</fullName>
    </recommendedName>
</protein>
<dbReference type="SUPFAM" id="SSF74788">
    <property type="entry name" value="Cullin repeat-like"/>
    <property type="match status" value="1"/>
</dbReference>
<dbReference type="SMART" id="SM00884">
    <property type="entry name" value="Cullin_Nedd8"/>
    <property type="match status" value="1"/>
</dbReference>
<dbReference type="Proteomes" id="UP001473302">
    <property type="component" value="Unassembled WGS sequence"/>
</dbReference>
<dbReference type="InterPro" id="IPR059120">
    <property type="entry name" value="Cullin-like_AB"/>
</dbReference>
<dbReference type="InterPro" id="IPR036390">
    <property type="entry name" value="WH_DNA-bd_sf"/>
</dbReference>
<comment type="similarity">
    <text evidence="1 2 3">Belongs to the cullin family.</text>
</comment>
<proteinExistence type="inferred from homology"/>
<keyword evidence="7" id="KW-1185">Reference proteome</keyword>
<dbReference type="InterPro" id="IPR016158">
    <property type="entry name" value="Cullin_homology"/>
</dbReference>
<sequence>MPKPSQKAVDPSQHKMDRFLSSISAERKDDPMVVDSPTVIPDLKEKSNVLGTVRQQSLTPCIVIANAKPSRAQQLPETFFKSSWETQQKLLKDIFEETRSIQINYVTASKSLESLCRYGKSKEIFDKLKIEIENHVERMKQDLLSKPLNENILGRLKHCWITFCGQLAIIRNIFMELDRSFILPNTKFTSIIQLGKHIFSTTIMDSTKFRNVVVAEVLNLIKSDRDSNEDVDIKLIQSILQMLIELSYYSSEFETKFLASTNTYYAEESNTLINQLDTPSYIQHVYQRRSQEINDRIKLYLDLHTKQALANVVTNQLIYSKTELIIKKGFDQMMQDNQIKPLKIFYDLLISNPKISLLRHAFGEYIKTRGVLLIKNPLADTNMVVEVLKFKNTLDNILKNCFDNDKLFQNALKESFEFFMNTRGNKPAEMIARFVDSKLKISAKKRVADADMSTLDQVLELFRYIQGKDAFETYYKRFLAKRLLMDRSVSTELENHVLEKLKAECGHEFTKNLDSMMSDIKLSSELDEAFLQYQVNVPRMPLSVKVVSQAIWPTFPTSEIVLPKKMLQSQAIYTKFYTLKNNGKKLIWQNLLSSCVVTGHFLQGSKDITVSVSQAAILLLFNQKQTMTLNEIAKATNLGTKELSRLLTSVSTGNFNFLTQVVSSTGTKSWAYNPNFQSSSNRLRVPAAVVDQAVEEQKVEEKVFKNRQHQIDAAIIRVMKSKKTAAHDILVTEVVEQLNYPAEANDVKKRIESLIEKYYLTRDTNDSSVYIYQS</sequence>
<name>A0ABP9Z7N1_9FUNG</name>
<evidence type="ECO:0000313" key="7">
    <source>
        <dbReference type="Proteomes" id="UP001473302"/>
    </source>
</evidence>
<feature type="domain" description="Cullin family profile" evidence="5">
    <location>
        <begin position="426"/>
        <end position="651"/>
    </location>
</feature>
<dbReference type="EMBL" id="BAABUK010000024">
    <property type="protein sequence ID" value="GAA5815084.1"/>
    <property type="molecule type" value="Genomic_DNA"/>
</dbReference>
<dbReference type="Pfam" id="PF10557">
    <property type="entry name" value="Cullin_Nedd8"/>
    <property type="match status" value="1"/>
</dbReference>
<dbReference type="Pfam" id="PF00888">
    <property type="entry name" value="Cullin"/>
    <property type="match status" value="1"/>
</dbReference>
<feature type="region of interest" description="Disordered" evidence="4">
    <location>
        <begin position="1"/>
        <end position="28"/>
    </location>
</feature>
<accession>A0ABP9Z7N1</accession>
<dbReference type="PANTHER" id="PTHR11932">
    <property type="entry name" value="CULLIN"/>
    <property type="match status" value="1"/>
</dbReference>
<dbReference type="SMART" id="SM00182">
    <property type="entry name" value="CULLIN"/>
    <property type="match status" value="1"/>
</dbReference>
<evidence type="ECO:0000256" key="3">
    <source>
        <dbReference type="RuleBase" id="RU003829"/>
    </source>
</evidence>
<dbReference type="SUPFAM" id="SSF75632">
    <property type="entry name" value="Cullin homology domain"/>
    <property type="match status" value="1"/>
</dbReference>
<dbReference type="Gene3D" id="3.30.230.130">
    <property type="entry name" value="Cullin, Chain C, Domain 2"/>
    <property type="match status" value="1"/>
</dbReference>
<evidence type="ECO:0000256" key="1">
    <source>
        <dbReference type="ARBA" id="ARBA00006019"/>
    </source>
</evidence>
<evidence type="ECO:0000256" key="4">
    <source>
        <dbReference type="SAM" id="MobiDB-lite"/>
    </source>
</evidence>
<comment type="caution">
    <text evidence="6">The sequence shown here is derived from an EMBL/GenBank/DDBJ whole genome shotgun (WGS) entry which is preliminary data.</text>
</comment>
<dbReference type="InterPro" id="IPR045093">
    <property type="entry name" value="Cullin"/>
</dbReference>
<evidence type="ECO:0000259" key="5">
    <source>
        <dbReference type="PROSITE" id="PS50069"/>
    </source>
</evidence>
<dbReference type="SUPFAM" id="SSF46785">
    <property type="entry name" value="Winged helix' DNA-binding domain"/>
    <property type="match status" value="1"/>
</dbReference>
<dbReference type="InterPro" id="IPR036317">
    <property type="entry name" value="Cullin_homology_sf"/>
</dbReference>
<evidence type="ECO:0000313" key="6">
    <source>
        <dbReference type="EMBL" id="GAA5815084.1"/>
    </source>
</evidence>
<reference evidence="6 7" key="1">
    <citation type="submission" date="2024-04" db="EMBL/GenBank/DDBJ databases">
        <title>genome sequences of Mucor flavus KT1a and Helicostylum pulchrum KT1b strains isolated from the surface of a dry-aged beef.</title>
        <authorList>
            <person name="Toyotome T."/>
            <person name="Hosono M."/>
            <person name="Torimaru M."/>
            <person name="Fukuda K."/>
            <person name="Mikami N."/>
        </authorList>
    </citation>
    <scope>NUCLEOTIDE SEQUENCE [LARGE SCALE GENOMIC DNA]</scope>
    <source>
        <strain evidence="6 7">KT1a</strain>
    </source>
</reference>
<dbReference type="InterPro" id="IPR001373">
    <property type="entry name" value="Cullin_N"/>
</dbReference>
<gene>
    <name evidence="6" type="ORF">MFLAVUS_008590</name>
</gene>
<evidence type="ECO:0000256" key="2">
    <source>
        <dbReference type="PROSITE-ProRule" id="PRU00330"/>
    </source>
</evidence>
<dbReference type="Gene3D" id="1.20.1310.10">
    <property type="entry name" value="Cullin Repeats"/>
    <property type="match status" value="4"/>
</dbReference>
<dbReference type="Gene3D" id="1.10.10.10">
    <property type="entry name" value="Winged helix-like DNA-binding domain superfamily/Winged helix DNA-binding domain"/>
    <property type="match status" value="1"/>
</dbReference>
<dbReference type="InterPro" id="IPR019559">
    <property type="entry name" value="Cullin_neddylation_domain"/>
</dbReference>
<organism evidence="6 7">
    <name type="scientific">Mucor flavus</name>
    <dbReference type="NCBI Taxonomy" id="439312"/>
    <lineage>
        <taxon>Eukaryota</taxon>
        <taxon>Fungi</taxon>
        <taxon>Fungi incertae sedis</taxon>
        <taxon>Mucoromycota</taxon>
        <taxon>Mucoromycotina</taxon>
        <taxon>Mucoromycetes</taxon>
        <taxon>Mucorales</taxon>
        <taxon>Mucorineae</taxon>
        <taxon>Mucoraceae</taxon>
        <taxon>Mucor</taxon>
    </lineage>
</organism>
<dbReference type="InterPro" id="IPR036388">
    <property type="entry name" value="WH-like_DNA-bd_sf"/>
</dbReference>
<dbReference type="Pfam" id="PF26557">
    <property type="entry name" value="Cullin_AB"/>
    <property type="match status" value="1"/>
</dbReference>
<dbReference type="InterPro" id="IPR016159">
    <property type="entry name" value="Cullin_repeat-like_dom_sf"/>
</dbReference>
<dbReference type="PROSITE" id="PS50069">
    <property type="entry name" value="CULLIN_2"/>
    <property type="match status" value="1"/>
</dbReference>